<dbReference type="Pfam" id="PF01757">
    <property type="entry name" value="Acyl_transf_3"/>
    <property type="match status" value="1"/>
</dbReference>
<dbReference type="PANTHER" id="PTHR23028">
    <property type="entry name" value="ACETYLTRANSFERASE"/>
    <property type="match status" value="1"/>
</dbReference>
<feature type="transmembrane region" description="Helical" evidence="1">
    <location>
        <begin position="287"/>
        <end position="310"/>
    </location>
</feature>
<feature type="domain" description="Acyltransferase 3" evidence="2">
    <location>
        <begin position="10"/>
        <end position="340"/>
    </location>
</feature>
<keyword evidence="1" id="KW-1133">Transmembrane helix</keyword>
<accession>A0A1K2IKN5</accession>
<feature type="transmembrane region" description="Helical" evidence="1">
    <location>
        <begin position="12"/>
        <end position="29"/>
    </location>
</feature>
<keyword evidence="4" id="KW-1185">Reference proteome</keyword>
<dbReference type="GO" id="GO:0016020">
    <property type="term" value="C:membrane"/>
    <property type="evidence" value="ECO:0007669"/>
    <property type="project" value="TreeGrafter"/>
</dbReference>
<keyword evidence="3" id="KW-0378">Hydrolase</keyword>
<feature type="transmembrane region" description="Helical" evidence="1">
    <location>
        <begin position="322"/>
        <end position="347"/>
    </location>
</feature>
<sequence length="373" mass="43612">MSITKLEKLNYIDAIRGLAIIMVIMHHTAQQGFVKIPHAVAVFLSLGSRGVQLFFIASAFTLFRSYKNRSSVENKPTRNFFIRRFFRIAPVYYLAILYYMFHESLGAKYWLGSQPFISMYNKISNMLFLHGFSPYWTNTLVPGGWSIAVEMMFYLIFPFLFFRIKTINDAFVFLNISLIFKLIFQEILSYYQLMTSDFLWNEYLFYYFPCQLPIFALGIIMFFLIQDSKSINQVSNKTLLSSLALLPLQIGSALDFLYLNHIIFGIIFVVFGVLLSKGKFSFFNITLIRYIGKISYSMYIFHFIVISWLAKYHLMDFFDNYLINYVTRLLLILFISIIISKISYNLIEVPFQKLAKKIISKMETGTKVLASES</sequence>
<dbReference type="GO" id="GO:0000271">
    <property type="term" value="P:polysaccharide biosynthetic process"/>
    <property type="evidence" value="ECO:0007669"/>
    <property type="project" value="TreeGrafter"/>
</dbReference>
<dbReference type="AlphaFoldDB" id="A0A1K2IKN5"/>
<keyword evidence="1" id="KW-0472">Membrane</keyword>
<feature type="transmembrane region" description="Helical" evidence="1">
    <location>
        <begin position="203"/>
        <end position="225"/>
    </location>
</feature>
<keyword evidence="3" id="KW-0808">Transferase</keyword>
<feature type="transmembrane region" description="Helical" evidence="1">
    <location>
        <begin position="171"/>
        <end position="191"/>
    </location>
</feature>
<proteinExistence type="predicted"/>
<keyword evidence="3" id="KW-0012">Acyltransferase</keyword>
<dbReference type="InterPro" id="IPR050879">
    <property type="entry name" value="Acyltransferase_3"/>
</dbReference>
<dbReference type="OrthoDB" id="290051at2"/>
<name>A0A1K2IKN5_9FLAO</name>
<evidence type="ECO:0000256" key="1">
    <source>
        <dbReference type="SAM" id="Phobius"/>
    </source>
</evidence>
<dbReference type="STRING" id="369401.SAMN05428642_1021085"/>
<evidence type="ECO:0000313" key="3">
    <source>
        <dbReference type="EMBL" id="SFZ92935.1"/>
    </source>
</evidence>
<dbReference type="EMBL" id="FPKV01000002">
    <property type="protein sequence ID" value="SFZ92935.1"/>
    <property type="molecule type" value="Genomic_DNA"/>
</dbReference>
<feature type="transmembrane region" description="Helical" evidence="1">
    <location>
        <begin position="143"/>
        <end position="164"/>
    </location>
</feature>
<reference evidence="3 4" key="1">
    <citation type="submission" date="2016-10" db="EMBL/GenBank/DDBJ databases">
        <authorList>
            <person name="de Groot N.N."/>
        </authorList>
    </citation>
    <scope>NUCLEOTIDE SEQUENCE [LARGE SCALE GENOMIC DNA]</scope>
    <source>
        <strain evidence="3 4">DSM 18180</strain>
    </source>
</reference>
<organism evidence="3 4">
    <name type="scientific">Flaviramulus basaltis</name>
    <dbReference type="NCBI Taxonomy" id="369401"/>
    <lineage>
        <taxon>Bacteria</taxon>
        <taxon>Pseudomonadati</taxon>
        <taxon>Bacteroidota</taxon>
        <taxon>Flavobacteriia</taxon>
        <taxon>Flavobacteriales</taxon>
        <taxon>Flavobacteriaceae</taxon>
        <taxon>Flaviramulus</taxon>
    </lineage>
</organism>
<feature type="transmembrane region" description="Helical" evidence="1">
    <location>
        <begin position="41"/>
        <end position="63"/>
    </location>
</feature>
<evidence type="ECO:0000259" key="2">
    <source>
        <dbReference type="Pfam" id="PF01757"/>
    </source>
</evidence>
<dbReference type="PANTHER" id="PTHR23028:SF53">
    <property type="entry name" value="ACYL_TRANSF_3 DOMAIN-CONTAINING PROTEIN"/>
    <property type="match status" value="1"/>
</dbReference>
<evidence type="ECO:0000313" key="4">
    <source>
        <dbReference type="Proteomes" id="UP000182544"/>
    </source>
</evidence>
<feature type="transmembrane region" description="Helical" evidence="1">
    <location>
        <begin position="234"/>
        <end position="250"/>
    </location>
</feature>
<dbReference type="GO" id="GO:0016747">
    <property type="term" value="F:acyltransferase activity, transferring groups other than amino-acyl groups"/>
    <property type="evidence" value="ECO:0007669"/>
    <property type="project" value="InterPro"/>
</dbReference>
<keyword evidence="1" id="KW-0812">Transmembrane</keyword>
<dbReference type="GO" id="GO:0016787">
    <property type="term" value="F:hydrolase activity"/>
    <property type="evidence" value="ECO:0007669"/>
    <property type="project" value="UniProtKB-KW"/>
</dbReference>
<dbReference type="Proteomes" id="UP000182544">
    <property type="component" value="Unassembled WGS sequence"/>
</dbReference>
<dbReference type="InterPro" id="IPR002656">
    <property type="entry name" value="Acyl_transf_3_dom"/>
</dbReference>
<feature type="transmembrane region" description="Helical" evidence="1">
    <location>
        <begin position="256"/>
        <end position="275"/>
    </location>
</feature>
<protein>
    <submittedName>
        <fullName evidence="3">Peptidoglycan/LPS O-acetylase OafA/YrhL, contains acyltransferase and SGNH-hydrolase domains</fullName>
    </submittedName>
</protein>
<feature type="transmembrane region" description="Helical" evidence="1">
    <location>
        <begin position="84"/>
        <end position="101"/>
    </location>
</feature>
<dbReference type="RefSeq" id="WP_072402410.1">
    <property type="nucleotide sequence ID" value="NZ_FPKV01000002.1"/>
</dbReference>
<gene>
    <name evidence="3" type="ORF">SAMN05428642_1021085</name>
</gene>